<dbReference type="InterPro" id="IPR006311">
    <property type="entry name" value="TAT_signal"/>
</dbReference>
<dbReference type="RefSeq" id="WP_089772574.1">
    <property type="nucleotide sequence ID" value="NZ_FNTX01000001.1"/>
</dbReference>
<keyword evidence="2" id="KW-1185">Reference proteome</keyword>
<accession>A0A1H5GWF5</accession>
<dbReference type="PANTHER" id="PTHR43649:SF11">
    <property type="entry name" value="ABC TRANSPORTER SUBSTRATE-BINDING PROTEIN YESO-RELATED"/>
    <property type="match status" value="1"/>
</dbReference>
<dbReference type="EMBL" id="FNTX01000001">
    <property type="protein sequence ID" value="SEE19368.1"/>
    <property type="molecule type" value="Genomic_DNA"/>
</dbReference>
<dbReference type="Proteomes" id="UP000199220">
    <property type="component" value="Unassembled WGS sequence"/>
</dbReference>
<sequence>MVSRRTFLRTSGIALGAATVGATSACGQGGGSNSVENDDAPKDMRFAWWGHEEMNRTTNEAIELYNSRHENVTITPENASWDDFWDRMATQIAGDNGADAFQMSNQMLVDYAERGALLDLEEYIGDPIEISDWNSDLQNYGIIDGIRAGVPMSTDAFTILADREVIQDLGLEIPDGAWTWDDVSELANSIREASGEKLWGIKDGSGMYEVFEPWVRGRGLSFFDTEASPTTLGFNKDDLREFWQWWADMRASGACVPPNVSAEDTGHETSPIITGVAPLYFTTSSELTGVRALTPSQIQALPMPDTEGGSKRANFVRPNLFMSAWAGTAYPMECSRFMQFWINDPEAVEVIGNSRGVPPSPSSAELVQEDAGEDGLLTPSDYLALITEIGDPMDSLTPRAGREVYQLLSRTAEELRFEQTDIPAAVDSFFDQAASLLA</sequence>
<protein>
    <submittedName>
        <fullName evidence="1">Carbohydrate ABC transporter substrate-binding protein, CUT1 family</fullName>
    </submittedName>
</protein>
<name>A0A1H5GWF5_9MICO</name>
<dbReference type="InterPro" id="IPR050490">
    <property type="entry name" value="Bact_solute-bd_prot1"/>
</dbReference>
<evidence type="ECO:0000313" key="2">
    <source>
        <dbReference type="Proteomes" id="UP000199220"/>
    </source>
</evidence>
<dbReference type="InterPro" id="IPR006059">
    <property type="entry name" value="SBP"/>
</dbReference>
<dbReference type="SUPFAM" id="SSF53850">
    <property type="entry name" value="Periplasmic binding protein-like II"/>
    <property type="match status" value="1"/>
</dbReference>
<dbReference type="OrthoDB" id="7918484at2"/>
<dbReference type="PROSITE" id="PS51257">
    <property type="entry name" value="PROKAR_LIPOPROTEIN"/>
    <property type="match status" value="1"/>
</dbReference>
<dbReference type="PANTHER" id="PTHR43649">
    <property type="entry name" value="ARABINOSE-BINDING PROTEIN-RELATED"/>
    <property type="match status" value="1"/>
</dbReference>
<dbReference type="PROSITE" id="PS51318">
    <property type="entry name" value="TAT"/>
    <property type="match status" value="1"/>
</dbReference>
<reference evidence="2" key="1">
    <citation type="submission" date="2016-10" db="EMBL/GenBank/DDBJ databases">
        <authorList>
            <person name="Varghese N."/>
            <person name="Submissions S."/>
        </authorList>
    </citation>
    <scope>NUCLEOTIDE SEQUENCE [LARGE SCALE GENOMIC DNA]</scope>
    <source>
        <strain evidence="2">DSM 21368</strain>
    </source>
</reference>
<gene>
    <name evidence="1" type="ORF">SAMN04488554_1763</name>
</gene>
<evidence type="ECO:0000313" key="1">
    <source>
        <dbReference type="EMBL" id="SEE19368.1"/>
    </source>
</evidence>
<dbReference type="AlphaFoldDB" id="A0A1H5GWF5"/>
<dbReference type="Gene3D" id="3.40.190.10">
    <property type="entry name" value="Periplasmic binding protein-like II"/>
    <property type="match status" value="2"/>
</dbReference>
<dbReference type="STRING" id="648782.SAMN04488554_1763"/>
<proteinExistence type="predicted"/>
<organism evidence="1 2">
    <name type="scientific">Ruania alba</name>
    <dbReference type="NCBI Taxonomy" id="648782"/>
    <lineage>
        <taxon>Bacteria</taxon>
        <taxon>Bacillati</taxon>
        <taxon>Actinomycetota</taxon>
        <taxon>Actinomycetes</taxon>
        <taxon>Micrococcales</taxon>
        <taxon>Ruaniaceae</taxon>
        <taxon>Ruania</taxon>
    </lineage>
</organism>
<dbReference type="Pfam" id="PF13416">
    <property type="entry name" value="SBP_bac_8"/>
    <property type="match status" value="1"/>
</dbReference>